<feature type="compositionally biased region" description="Polar residues" evidence="1">
    <location>
        <begin position="124"/>
        <end position="148"/>
    </location>
</feature>
<evidence type="ECO:0000256" key="1">
    <source>
        <dbReference type="SAM" id="MobiDB-lite"/>
    </source>
</evidence>
<protein>
    <submittedName>
        <fullName evidence="2">Uncharacterized protein</fullName>
    </submittedName>
</protein>
<sequence length="387" mass="43187">MDKGKQVEHSRRSTADEKSSNSRSGLVSGLGEELRSMMQGQQKASSSVQPGTHLQEAMQDLSMHDASASKIEPFRQRALRSRTPTSLDNEYARFQRVPDVVSKPAFTDQIETPSANTEFMEKAWNSSVLGQPEPHSQPSASEKSTNLPANDLKSDSQNFFAALDKAETEQDTETKLHARANLTSEFPLPNGISLTQEWRPPSPSDGPLITQEQHVMHERLAKRQAGLDEGHSFRQAESYVPPADDAALNEGVYAATPQEALQSIWDAQTTREAHVRRFRAEEATKPVSGPNYTQVRGQEIVDKLRGWIVRQGYIEDVYGLPPLVAQTFGEAMDEAKTEEQEERRAKAIRRLDALYKHLSAPSYDSSSDSNTIPATQQMEDWLQTHQS</sequence>
<proteinExistence type="predicted"/>
<name>A0AAF0FGK9_9BASI</name>
<feature type="compositionally biased region" description="Basic and acidic residues" evidence="1">
    <location>
        <begin position="1"/>
        <end position="20"/>
    </location>
</feature>
<feature type="compositionally biased region" description="Polar residues" evidence="1">
    <location>
        <begin position="38"/>
        <end position="52"/>
    </location>
</feature>
<gene>
    <name evidence="2" type="ORF">MPSI1_002864</name>
</gene>
<evidence type="ECO:0000313" key="3">
    <source>
        <dbReference type="Proteomes" id="UP001214628"/>
    </source>
</evidence>
<reference evidence="2" key="1">
    <citation type="submission" date="2023-02" db="EMBL/GenBank/DDBJ databases">
        <title>Mating type loci evolution in Malassezia.</title>
        <authorList>
            <person name="Coelho M.A."/>
        </authorList>
    </citation>
    <scope>NUCLEOTIDE SEQUENCE</scope>
    <source>
        <strain evidence="2">CBS 14136</strain>
    </source>
</reference>
<feature type="region of interest" description="Disordered" evidence="1">
    <location>
        <begin position="1"/>
        <end position="156"/>
    </location>
</feature>
<dbReference type="EMBL" id="CP118378">
    <property type="protein sequence ID" value="WFD44198.1"/>
    <property type="molecule type" value="Genomic_DNA"/>
</dbReference>
<evidence type="ECO:0000313" key="2">
    <source>
        <dbReference type="EMBL" id="WFD44198.1"/>
    </source>
</evidence>
<keyword evidence="3" id="KW-1185">Reference proteome</keyword>
<dbReference type="Proteomes" id="UP001214628">
    <property type="component" value="Chromosome 4"/>
</dbReference>
<organism evidence="2 3">
    <name type="scientific">Malassezia psittaci</name>
    <dbReference type="NCBI Taxonomy" id="1821823"/>
    <lineage>
        <taxon>Eukaryota</taxon>
        <taxon>Fungi</taxon>
        <taxon>Dikarya</taxon>
        <taxon>Basidiomycota</taxon>
        <taxon>Ustilaginomycotina</taxon>
        <taxon>Malasseziomycetes</taxon>
        <taxon>Malasseziales</taxon>
        <taxon>Malasseziaceae</taxon>
        <taxon>Malassezia</taxon>
    </lineage>
</organism>
<feature type="compositionally biased region" description="Low complexity" evidence="1">
    <location>
        <begin position="359"/>
        <end position="369"/>
    </location>
</feature>
<feature type="compositionally biased region" description="Polar residues" evidence="1">
    <location>
        <begin position="370"/>
        <end position="387"/>
    </location>
</feature>
<feature type="region of interest" description="Disordered" evidence="1">
    <location>
        <begin position="359"/>
        <end position="387"/>
    </location>
</feature>
<accession>A0AAF0FGK9</accession>
<dbReference type="AlphaFoldDB" id="A0AAF0FGK9"/>